<gene>
    <name evidence="3" type="primary">ycf20</name>
</gene>
<feature type="transmembrane region" description="Helical" evidence="2">
    <location>
        <begin position="28"/>
        <end position="50"/>
    </location>
</feature>
<keyword evidence="2" id="KW-0472">Membrane</keyword>
<evidence type="ECO:0000313" key="3">
    <source>
        <dbReference type="EMBL" id="AIT94356.1"/>
    </source>
</evidence>
<evidence type="ECO:0000256" key="2">
    <source>
        <dbReference type="SAM" id="Phobius"/>
    </source>
</evidence>
<keyword evidence="2" id="KW-1133">Transmembrane helix</keyword>
<accession>A0A097KMD8</accession>
<geneLocation type="chloroplast" evidence="3"/>
<dbReference type="AlphaFoldDB" id="A0A097KMD8"/>
<dbReference type="Pfam" id="PF04483">
    <property type="entry name" value="DUF565"/>
    <property type="match status" value="1"/>
</dbReference>
<dbReference type="GeneID" id="22159536"/>
<keyword evidence="2" id="KW-0812">Transmembrane</keyword>
<keyword evidence="3" id="KW-0150">Chloroplast</keyword>
<name>A0A097KMD8_9CHLO</name>
<dbReference type="RefSeq" id="YP_009105642.1">
    <property type="nucleotide sequence ID" value="NC_025534.1"/>
</dbReference>
<dbReference type="EMBL" id="KM462872">
    <property type="protein sequence ID" value="AIT94356.1"/>
    <property type="molecule type" value="Genomic_DNA"/>
</dbReference>
<sequence length="131" mass="15436">MGLYTRFFQLLTKLLALLEKKISFLKKAFSLALLFLLVGFLFGNCFGTFLFFLRKIFFWDGLLVVALLSLFEFVSSVHYRKHRKQGVVPIEDFSYLWYDSQRLTQFFPKLCNLFKIGFMFGFFVDAFKVGS</sequence>
<organism evidence="3">
    <name type="scientific">Xylochloris irregularis</name>
    <dbReference type="NCBI Taxonomy" id="480381"/>
    <lineage>
        <taxon>Eukaryota</taxon>
        <taxon>Viridiplantae</taxon>
        <taxon>Chlorophyta</taxon>
        <taxon>core chlorophytes</taxon>
        <taxon>Trebouxiophyceae</taxon>
        <taxon>Trebouxiophyceae incertae sedis</taxon>
        <taxon>Xylochloris</taxon>
    </lineage>
</organism>
<feature type="transmembrane region" description="Helical" evidence="2">
    <location>
        <begin position="56"/>
        <end position="74"/>
    </location>
</feature>
<evidence type="ECO:0000256" key="1">
    <source>
        <dbReference type="ARBA" id="ARBA00009846"/>
    </source>
</evidence>
<dbReference type="InterPro" id="IPR007572">
    <property type="entry name" value="Uncharacterised_Ycf20"/>
</dbReference>
<reference evidence="3" key="1">
    <citation type="journal article" date="2014" name="BMC Evol. Biol.">
        <title>Chloroplast phylogenomic analysis resolves deep-level relationships within the green algal class Trebouxiophyceae.</title>
        <authorList>
            <person name="Lemieux C."/>
            <person name="Otis C."/>
            <person name="Turmel M."/>
        </authorList>
    </citation>
    <scope>NUCLEOTIDE SEQUENCE</scope>
</reference>
<keyword evidence="3" id="KW-0934">Plastid</keyword>
<protein>
    <submittedName>
        <fullName evidence="3">Hypothetical chloroplast RF20</fullName>
    </submittedName>
</protein>
<comment type="similarity">
    <text evidence="1">Belongs to the ycf20 family.</text>
</comment>
<proteinExistence type="inferred from homology"/>